<dbReference type="SUPFAM" id="SSF52540">
    <property type="entry name" value="P-loop containing nucleoside triphosphate hydrolases"/>
    <property type="match status" value="1"/>
</dbReference>
<proteinExistence type="predicted"/>
<keyword evidence="1" id="KW-0547">Nucleotide-binding</keyword>
<dbReference type="AlphaFoldDB" id="A0A1R1YLD2"/>
<evidence type="ECO:0000313" key="12">
    <source>
        <dbReference type="Proteomes" id="UP000187429"/>
    </source>
</evidence>
<evidence type="ECO:0000256" key="2">
    <source>
        <dbReference type="ARBA" id="ARBA00022801"/>
    </source>
</evidence>
<dbReference type="InterPro" id="IPR027417">
    <property type="entry name" value="P-loop_NTPase"/>
</dbReference>
<evidence type="ECO:0000259" key="10">
    <source>
        <dbReference type="PROSITE" id="PS51195"/>
    </source>
</evidence>
<organism evidence="11 12">
    <name type="scientific">Smittium culicis</name>
    <dbReference type="NCBI Taxonomy" id="133412"/>
    <lineage>
        <taxon>Eukaryota</taxon>
        <taxon>Fungi</taxon>
        <taxon>Fungi incertae sedis</taxon>
        <taxon>Zoopagomycota</taxon>
        <taxon>Kickxellomycotina</taxon>
        <taxon>Harpellomycetes</taxon>
        <taxon>Harpellales</taxon>
        <taxon>Legeriomycetaceae</taxon>
        <taxon>Smittium</taxon>
    </lineage>
</organism>
<dbReference type="EMBL" id="LSSM01000874">
    <property type="protein sequence ID" value="OMJ27703.1"/>
    <property type="molecule type" value="Genomic_DNA"/>
</dbReference>
<dbReference type="InterPro" id="IPR011545">
    <property type="entry name" value="DEAD/DEAH_box_helicase_dom"/>
</dbReference>
<dbReference type="Proteomes" id="UP000187429">
    <property type="component" value="Unassembled WGS sequence"/>
</dbReference>
<dbReference type="GO" id="GO:0005829">
    <property type="term" value="C:cytosol"/>
    <property type="evidence" value="ECO:0007669"/>
    <property type="project" value="TreeGrafter"/>
</dbReference>
<dbReference type="CDD" id="cd18787">
    <property type="entry name" value="SF2_C_DEAD"/>
    <property type="match status" value="1"/>
</dbReference>
<dbReference type="InterPro" id="IPR050079">
    <property type="entry name" value="DEAD_box_RNA_helicase"/>
</dbReference>
<dbReference type="InterPro" id="IPR014001">
    <property type="entry name" value="Helicase_ATP-bd"/>
</dbReference>
<accession>A0A1R1YLD2</accession>
<protein>
    <submittedName>
        <fullName evidence="11">ATP-dependent RNA helicase dbp8</fullName>
    </submittedName>
</protein>
<feature type="region of interest" description="Disordered" evidence="7">
    <location>
        <begin position="1"/>
        <end position="124"/>
    </location>
</feature>
<dbReference type="InterPro" id="IPR014014">
    <property type="entry name" value="RNA_helicase_DEAD_Q_motif"/>
</dbReference>
<keyword evidence="3 11" id="KW-0347">Helicase</keyword>
<evidence type="ECO:0000259" key="8">
    <source>
        <dbReference type="PROSITE" id="PS51192"/>
    </source>
</evidence>
<evidence type="ECO:0000256" key="4">
    <source>
        <dbReference type="ARBA" id="ARBA00022840"/>
    </source>
</evidence>
<keyword evidence="4" id="KW-0067">ATP-binding</keyword>
<dbReference type="Pfam" id="PF00270">
    <property type="entry name" value="DEAD"/>
    <property type="match status" value="1"/>
</dbReference>
<dbReference type="InterPro" id="IPR001650">
    <property type="entry name" value="Helicase_C-like"/>
</dbReference>
<dbReference type="GO" id="GO:0003723">
    <property type="term" value="F:RNA binding"/>
    <property type="evidence" value="ECO:0007669"/>
    <property type="project" value="UniProtKB-KW"/>
</dbReference>
<evidence type="ECO:0000313" key="11">
    <source>
        <dbReference type="EMBL" id="OMJ27703.1"/>
    </source>
</evidence>
<feature type="short sequence motif" description="Q motif" evidence="6">
    <location>
        <begin position="140"/>
        <end position="168"/>
    </location>
</feature>
<dbReference type="GO" id="GO:0005524">
    <property type="term" value="F:ATP binding"/>
    <property type="evidence" value="ECO:0007669"/>
    <property type="project" value="UniProtKB-KW"/>
</dbReference>
<dbReference type="PANTHER" id="PTHR47959:SF24">
    <property type="entry name" value="ATP-DEPENDENT RNA HELICASE"/>
    <property type="match status" value="1"/>
</dbReference>
<dbReference type="PROSITE" id="PS51194">
    <property type="entry name" value="HELICASE_CTER"/>
    <property type="match status" value="1"/>
</dbReference>
<dbReference type="CDD" id="cd17955">
    <property type="entry name" value="DEADc_DDX49"/>
    <property type="match status" value="1"/>
</dbReference>
<comment type="caution">
    <text evidence="11">The sequence shown here is derived from an EMBL/GenBank/DDBJ whole genome shotgun (WGS) entry which is preliminary data.</text>
</comment>
<dbReference type="GO" id="GO:0003724">
    <property type="term" value="F:RNA helicase activity"/>
    <property type="evidence" value="ECO:0007669"/>
    <property type="project" value="InterPro"/>
</dbReference>
<sequence length="562" mass="62075">MAKDKKRKNPLKDSSTNETKKNNKSTALLNINSNSEQKLSKNTSTKPSSIINSETVSVKAITKNKGPIQAHTSDSMSNDSHQSTETDLANKINSKANPDQSSSKKSKKITSPINFDQSDDSKQIAEQESELFMSEPPPICTFKQLGISEWLIDALKAVEIFEPTEIQRACIPKILRGESVIGGAKTGSGKTAAFALPILHNLSLDPYGVYALILTPTRELAIQISEQFIVFGKSINLKTTVIVGGLDMMDQALSLTRRPHIVVATPGRLADHINSCSDAVNFARIKYLVLDEADQLLTPTFAPDLEVIMDAIPKSKSTLLFTATMAPSVTQYYNMKKLSGNAPFVHIIKDEIKTVSELDQYYLLVPSYVKDSYLVQLLLKEEYAGKSTIIFTNRCKTAETISVMLQKLGFKSTSLHSKMGQQDRLNSLGRFRAMATKILVTTGVGSRGLDIPFVELVVNLDCPRDPNDYIHRVGRTARAGRSGEAITIATENDVNLVLAIEEKVGKKLVELAVEEKEVLERLNKVMAARRVAAMHLIDNSFGEKDYIRKKKAKKSSKRKNLN</sequence>
<gene>
    <name evidence="11" type="ORF">AYI69_g2849</name>
</gene>
<dbReference type="SMART" id="SM00490">
    <property type="entry name" value="HELICc"/>
    <property type="match status" value="1"/>
</dbReference>
<dbReference type="PROSITE" id="PS51192">
    <property type="entry name" value="HELICASE_ATP_BIND_1"/>
    <property type="match status" value="1"/>
</dbReference>
<feature type="compositionally biased region" description="Polar residues" evidence="7">
    <location>
        <begin position="24"/>
        <end position="56"/>
    </location>
</feature>
<dbReference type="PANTHER" id="PTHR47959">
    <property type="entry name" value="ATP-DEPENDENT RNA HELICASE RHLE-RELATED"/>
    <property type="match status" value="1"/>
</dbReference>
<feature type="domain" description="Helicase ATP-binding" evidence="8">
    <location>
        <begin position="171"/>
        <end position="343"/>
    </location>
</feature>
<keyword evidence="12" id="KW-1185">Reference proteome</keyword>
<feature type="domain" description="DEAD-box RNA helicase Q" evidence="10">
    <location>
        <begin position="140"/>
        <end position="168"/>
    </location>
</feature>
<reference evidence="12" key="1">
    <citation type="submission" date="2017-01" db="EMBL/GenBank/DDBJ databases">
        <authorList>
            <person name="Wang Y."/>
            <person name="White M."/>
            <person name="Kvist S."/>
            <person name="Moncalvo J.-M."/>
        </authorList>
    </citation>
    <scope>NUCLEOTIDE SEQUENCE [LARGE SCALE GENOMIC DNA]</scope>
    <source>
        <strain evidence="12">ID-206-W2</strain>
    </source>
</reference>
<evidence type="ECO:0000256" key="7">
    <source>
        <dbReference type="SAM" id="MobiDB-lite"/>
    </source>
</evidence>
<evidence type="ECO:0000256" key="1">
    <source>
        <dbReference type="ARBA" id="ARBA00022741"/>
    </source>
</evidence>
<dbReference type="Gene3D" id="3.40.50.300">
    <property type="entry name" value="P-loop containing nucleotide triphosphate hydrolases"/>
    <property type="match status" value="2"/>
</dbReference>
<keyword evidence="5" id="KW-0694">RNA-binding</keyword>
<dbReference type="OrthoDB" id="10261904at2759"/>
<evidence type="ECO:0000256" key="5">
    <source>
        <dbReference type="ARBA" id="ARBA00022884"/>
    </source>
</evidence>
<dbReference type="Pfam" id="PF00271">
    <property type="entry name" value="Helicase_C"/>
    <property type="match status" value="1"/>
</dbReference>
<evidence type="ECO:0000259" key="9">
    <source>
        <dbReference type="PROSITE" id="PS51194"/>
    </source>
</evidence>
<dbReference type="GO" id="GO:0016787">
    <property type="term" value="F:hydrolase activity"/>
    <property type="evidence" value="ECO:0007669"/>
    <property type="project" value="UniProtKB-KW"/>
</dbReference>
<keyword evidence="2" id="KW-0378">Hydrolase</keyword>
<dbReference type="SMART" id="SM00487">
    <property type="entry name" value="DEXDc"/>
    <property type="match status" value="1"/>
</dbReference>
<name>A0A1R1YLD2_9FUNG</name>
<evidence type="ECO:0000256" key="3">
    <source>
        <dbReference type="ARBA" id="ARBA00022806"/>
    </source>
</evidence>
<dbReference type="PROSITE" id="PS51195">
    <property type="entry name" value="Q_MOTIF"/>
    <property type="match status" value="1"/>
</dbReference>
<feature type="compositionally biased region" description="Polar residues" evidence="7">
    <location>
        <begin position="70"/>
        <end position="100"/>
    </location>
</feature>
<feature type="domain" description="Helicase C-terminal" evidence="9">
    <location>
        <begin position="373"/>
        <end position="519"/>
    </location>
</feature>
<evidence type="ECO:0000256" key="6">
    <source>
        <dbReference type="PROSITE-ProRule" id="PRU00552"/>
    </source>
</evidence>